<dbReference type="SUPFAM" id="SSF50985">
    <property type="entry name" value="RCC1/BLIP-II"/>
    <property type="match status" value="1"/>
</dbReference>
<sequence>MKDNGSVVSWGAAAYGGDRSSVADKLQEGVVQVVGAPNAFEAVKDDGSVVSWGLAGSGGDSSSVADKLHEGVVQVVGTPCAFAAIKDDGSVVSWGTLTLVAMALRWQRNFKRA</sequence>
<name>A0A813H3L1_POLGL</name>
<dbReference type="Gene3D" id="2.130.10.30">
    <property type="entry name" value="Regulator of chromosome condensation 1/beta-lactamase-inhibitor protein II"/>
    <property type="match status" value="1"/>
</dbReference>
<organism evidence="1 2">
    <name type="scientific">Polarella glacialis</name>
    <name type="common">Dinoflagellate</name>
    <dbReference type="NCBI Taxonomy" id="89957"/>
    <lineage>
        <taxon>Eukaryota</taxon>
        <taxon>Sar</taxon>
        <taxon>Alveolata</taxon>
        <taxon>Dinophyceae</taxon>
        <taxon>Suessiales</taxon>
        <taxon>Suessiaceae</taxon>
        <taxon>Polarella</taxon>
    </lineage>
</organism>
<proteinExistence type="predicted"/>
<accession>A0A813H3L1</accession>
<dbReference type="AlphaFoldDB" id="A0A813H3L1"/>
<comment type="caution">
    <text evidence="1">The sequence shown here is derived from an EMBL/GenBank/DDBJ whole genome shotgun (WGS) entry which is preliminary data.</text>
</comment>
<protein>
    <submittedName>
        <fullName evidence="1">Uncharacterized protein</fullName>
    </submittedName>
</protein>
<reference evidence="1" key="1">
    <citation type="submission" date="2021-02" db="EMBL/GenBank/DDBJ databases">
        <authorList>
            <person name="Dougan E. K."/>
            <person name="Rhodes N."/>
            <person name="Thang M."/>
            <person name="Chan C."/>
        </authorList>
    </citation>
    <scope>NUCLEOTIDE SEQUENCE</scope>
</reference>
<gene>
    <name evidence="1" type="ORF">PGLA1383_LOCUS48209</name>
</gene>
<keyword evidence="2" id="KW-1185">Reference proteome</keyword>
<dbReference type="Proteomes" id="UP000654075">
    <property type="component" value="Unassembled WGS sequence"/>
</dbReference>
<evidence type="ECO:0000313" key="2">
    <source>
        <dbReference type="Proteomes" id="UP000654075"/>
    </source>
</evidence>
<dbReference type="EMBL" id="CAJNNV010030342">
    <property type="protein sequence ID" value="CAE8632231.1"/>
    <property type="molecule type" value="Genomic_DNA"/>
</dbReference>
<dbReference type="InterPro" id="IPR009091">
    <property type="entry name" value="RCC1/BLIP-II"/>
</dbReference>
<evidence type="ECO:0000313" key="1">
    <source>
        <dbReference type="EMBL" id="CAE8632231.1"/>
    </source>
</evidence>